<gene>
    <name evidence="1" type="ORF">EEDITHA_LOCUS17898</name>
</gene>
<evidence type="ECO:0000313" key="1">
    <source>
        <dbReference type="EMBL" id="CAH2103374.1"/>
    </source>
</evidence>
<dbReference type="Proteomes" id="UP001153954">
    <property type="component" value="Unassembled WGS sequence"/>
</dbReference>
<keyword evidence="2" id="KW-1185">Reference proteome</keyword>
<evidence type="ECO:0008006" key="3">
    <source>
        <dbReference type="Google" id="ProtNLM"/>
    </source>
</evidence>
<protein>
    <recommendedName>
        <fullName evidence="3">115 kDa protein in type-1 retrotransposable element R1DM</fullName>
    </recommendedName>
</protein>
<dbReference type="EMBL" id="CAKOGL010000026">
    <property type="protein sequence ID" value="CAH2103374.1"/>
    <property type="molecule type" value="Genomic_DNA"/>
</dbReference>
<proteinExistence type="predicted"/>
<accession>A0AAU9V0P3</accession>
<organism evidence="1 2">
    <name type="scientific">Euphydryas editha</name>
    <name type="common">Edith's checkerspot</name>
    <dbReference type="NCBI Taxonomy" id="104508"/>
    <lineage>
        <taxon>Eukaryota</taxon>
        <taxon>Metazoa</taxon>
        <taxon>Ecdysozoa</taxon>
        <taxon>Arthropoda</taxon>
        <taxon>Hexapoda</taxon>
        <taxon>Insecta</taxon>
        <taxon>Pterygota</taxon>
        <taxon>Neoptera</taxon>
        <taxon>Endopterygota</taxon>
        <taxon>Lepidoptera</taxon>
        <taxon>Glossata</taxon>
        <taxon>Ditrysia</taxon>
        <taxon>Papilionoidea</taxon>
        <taxon>Nymphalidae</taxon>
        <taxon>Nymphalinae</taxon>
        <taxon>Euphydryas</taxon>
    </lineage>
</organism>
<evidence type="ECO:0000313" key="2">
    <source>
        <dbReference type="Proteomes" id="UP001153954"/>
    </source>
</evidence>
<name>A0AAU9V0P3_EUPED</name>
<dbReference type="AlphaFoldDB" id="A0AAU9V0P3"/>
<sequence>MNFYNVRRTDKTAGTDYRPEAHFANVSATCKKAADMYKQLACAAKVTWGLNGEIVRTIYMVVIEAFVLYAATAWSPAAEKLSIRKQLDSLQRGFAQKICKA</sequence>
<comment type="caution">
    <text evidence="1">The sequence shown here is derived from an EMBL/GenBank/DDBJ whole genome shotgun (WGS) entry which is preliminary data.</text>
</comment>
<reference evidence="1" key="1">
    <citation type="submission" date="2022-03" db="EMBL/GenBank/DDBJ databases">
        <authorList>
            <person name="Tunstrom K."/>
        </authorList>
    </citation>
    <scope>NUCLEOTIDE SEQUENCE</scope>
</reference>